<sequence>MELQFNQLLPRQKTQKSISLTLSALYGGVYMNNIIGLIVFLAPVYARNLQADSFAEIVVVLIICILMTLLASFRTAFPRWLGYLVLLLYPISLALIYLVTSVLNWS</sequence>
<dbReference type="GO" id="GO:0006874">
    <property type="term" value="P:intracellular calcium ion homeostasis"/>
    <property type="evidence" value="ECO:0007669"/>
    <property type="project" value="TreeGrafter"/>
</dbReference>
<keyword evidence="1" id="KW-0813">Transport</keyword>
<organism evidence="4">
    <name type="scientific">Sesamum latifolium</name>
    <dbReference type="NCBI Taxonomy" id="2727402"/>
    <lineage>
        <taxon>Eukaryota</taxon>
        <taxon>Viridiplantae</taxon>
        <taxon>Streptophyta</taxon>
        <taxon>Embryophyta</taxon>
        <taxon>Tracheophyta</taxon>
        <taxon>Spermatophyta</taxon>
        <taxon>Magnoliopsida</taxon>
        <taxon>eudicotyledons</taxon>
        <taxon>Gunneridae</taxon>
        <taxon>Pentapetalae</taxon>
        <taxon>asterids</taxon>
        <taxon>lamiids</taxon>
        <taxon>Lamiales</taxon>
        <taxon>Pedaliaceae</taxon>
        <taxon>Sesamum</taxon>
    </lineage>
</organism>
<name>A0AAW2WS48_9LAMI</name>
<dbReference type="EMBL" id="JACGWN010000007">
    <property type="protein sequence ID" value="KAL0442691.1"/>
    <property type="molecule type" value="Genomic_DNA"/>
</dbReference>
<keyword evidence="2" id="KW-0406">Ion transport</keyword>
<reference evidence="4" key="2">
    <citation type="journal article" date="2024" name="Plant">
        <title>Genomic evolution and insights into agronomic trait innovations of Sesamum species.</title>
        <authorList>
            <person name="Miao H."/>
            <person name="Wang L."/>
            <person name="Qu L."/>
            <person name="Liu H."/>
            <person name="Sun Y."/>
            <person name="Le M."/>
            <person name="Wang Q."/>
            <person name="Wei S."/>
            <person name="Zheng Y."/>
            <person name="Lin W."/>
            <person name="Duan Y."/>
            <person name="Cao H."/>
            <person name="Xiong S."/>
            <person name="Wang X."/>
            <person name="Wei L."/>
            <person name="Li C."/>
            <person name="Ma Q."/>
            <person name="Ju M."/>
            <person name="Zhao R."/>
            <person name="Li G."/>
            <person name="Mu C."/>
            <person name="Tian Q."/>
            <person name="Mei H."/>
            <person name="Zhang T."/>
            <person name="Gao T."/>
            <person name="Zhang H."/>
        </authorList>
    </citation>
    <scope>NUCLEOTIDE SEQUENCE</scope>
    <source>
        <strain evidence="4">KEN1</strain>
    </source>
</reference>
<keyword evidence="3" id="KW-0812">Transmembrane</keyword>
<gene>
    <name evidence="4" type="ORF">Slati_1991800</name>
</gene>
<dbReference type="PANTHER" id="PTHR31503:SF80">
    <property type="entry name" value="EF-HAND DOMAIN-CONTAINING PROTEIN"/>
    <property type="match status" value="1"/>
</dbReference>
<feature type="transmembrane region" description="Helical" evidence="3">
    <location>
        <begin position="54"/>
        <end position="73"/>
    </location>
</feature>
<keyword evidence="3" id="KW-1133">Transmembrane helix</keyword>
<dbReference type="GO" id="GO:0015369">
    <property type="term" value="F:calcium:proton antiporter activity"/>
    <property type="evidence" value="ECO:0007669"/>
    <property type="project" value="TreeGrafter"/>
</dbReference>
<accession>A0AAW2WS48</accession>
<comment type="caution">
    <text evidence="4">The sequence shown here is derived from an EMBL/GenBank/DDBJ whole genome shotgun (WGS) entry which is preliminary data.</text>
</comment>
<dbReference type="PANTHER" id="PTHR31503">
    <property type="entry name" value="VACUOLAR CALCIUM ION TRANSPORTER"/>
    <property type="match status" value="1"/>
</dbReference>
<feature type="transmembrane region" description="Helical" evidence="3">
    <location>
        <begin position="20"/>
        <end position="42"/>
    </location>
</feature>
<evidence type="ECO:0000256" key="1">
    <source>
        <dbReference type="ARBA" id="ARBA00022449"/>
    </source>
</evidence>
<evidence type="ECO:0000256" key="2">
    <source>
        <dbReference type="ARBA" id="ARBA00023065"/>
    </source>
</evidence>
<dbReference type="AlphaFoldDB" id="A0AAW2WS48"/>
<proteinExistence type="predicted"/>
<keyword evidence="3" id="KW-0472">Membrane</keyword>
<evidence type="ECO:0000256" key="3">
    <source>
        <dbReference type="SAM" id="Phobius"/>
    </source>
</evidence>
<protein>
    <submittedName>
        <fullName evidence="4">Sodium/calcium exchanger NCL2</fullName>
    </submittedName>
</protein>
<dbReference type="GO" id="GO:0016020">
    <property type="term" value="C:membrane"/>
    <property type="evidence" value="ECO:0007669"/>
    <property type="project" value="InterPro"/>
</dbReference>
<keyword evidence="1" id="KW-0050">Antiport</keyword>
<evidence type="ECO:0000313" key="4">
    <source>
        <dbReference type="EMBL" id="KAL0442691.1"/>
    </source>
</evidence>
<dbReference type="InterPro" id="IPR004713">
    <property type="entry name" value="CaH_exchang"/>
</dbReference>
<feature type="transmembrane region" description="Helical" evidence="3">
    <location>
        <begin position="80"/>
        <end position="100"/>
    </location>
</feature>
<reference evidence="4" key="1">
    <citation type="submission" date="2020-06" db="EMBL/GenBank/DDBJ databases">
        <authorList>
            <person name="Li T."/>
            <person name="Hu X."/>
            <person name="Zhang T."/>
            <person name="Song X."/>
            <person name="Zhang H."/>
            <person name="Dai N."/>
            <person name="Sheng W."/>
            <person name="Hou X."/>
            <person name="Wei L."/>
        </authorList>
    </citation>
    <scope>NUCLEOTIDE SEQUENCE</scope>
    <source>
        <strain evidence="4">KEN1</strain>
        <tissue evidence="4">Leaf</tissue>
    </source>
</reference>